<evidence type="ECO:0000256" key="8">
    <source>
        <dbReference type="ARBA" id="ARBA00022989"/>
    </source>
</evidence>
<protein>
    <recommendedName>
        <fullName evidence="10">Bidirectional sugar transporter SWEET</fullName>
    </recommendedName>
</protein>
<dbReference type="PANTHER" id="PTHR10791:SF134">
    <property type="entry name" value="BIDIRECTIONAL SUGAR TRANSPORTER SWEET9"/>
    <property type="match status" value="1"/>
</dbReference>
<proteinExistence type="inferred from homology"/>
<evidence type="ECO:0000256" key="6">
    <source>
        <dbReference type="ARBA" id="ARBA00022692"/>
    </source>
</evidence>
<feature type="transmembrane region" description="Helical" evidence="10">
    <location>
        <begin position="206"/>
        <end position="227"/>
    </location>
</feature>
<comment type="subcellular location">
    <subcellularLocation>
        <location evidence="1 10">Cell membrane</location>
        <topology evidence="1 10">Multi-pass membrane protein</topology>
    </subcellularLocation>
</comment>
<evidence type="ECO:0000313" key="12">
    <source>
        <dbReference type="Proteomes" id="UP000298416"/>
    </source>
</evidence>
<evidence type="ECO:0000256" key="1">
    <source>
        <dbReference type="ARBA" id="ARBA00004651"/>
    </source>
</evidence>
<reference evidence="11" key="1">
    <citation type="submission" date="2018-01" db="EMBL/GenBank/DDBJ databases">
        <authorList>
            <person name="Mao J.F."/>
        </authorList>
    </citation>
    <scope>NUCLEOTIDE SEQUENCE</scope>
    <source>
        <strain evidence="11">Huo1</strain>
        <tissue evidence="11">Leaf</tissue>
    </source>
</reference>
<dbReference type="InterPro" id="IPR047664">
    <property type="entry name" value="SWEET"/>
</dbReference>
<evidence type="ECO:0000256" key="2">
    <source>
        <dbReference type="ARBA" id="ARBA00007809"/>
    </source>
</evidence>
<evidence type="ECO:0000256" key="7">
    <source>
        <dbReference type="ARBA" id="ARBA00022737"/>
    </source>
</evidence>
<keyword evidence="4" id="KW-1003">Cell membrane</keyword>
<evidence type="ECO:0000313" key="11">
    <source>
        <dbReference type="EMBL" id="KAG6388373.1"/>
    </source>
</evidence>
<dbReference type="Pfam" id="PF03083">
    <property type="entry name" value="MtN3_slv"/>
    <property type="match status" value="2"/>
</dbReference>
<keyword evidence="3 10" id="KW-0813">Transport</keyword>
<keyword evidence="8 10" id="KW-1133">Transmembrane helix</keyword>
<feature type="transmembrane region" description="Helical" evidence="10">
    <location>
        <begin position="145"/>
        <end position="166"/>
    </location>
</feature>
<sequence length="260" mass="29442">MALFSAEHLAFLFGLLGNVISFLVFLAPMPTFYTIWKRKSSEGFQALPYSVAFFSASLLLYYAFLKTGAFMIITINGIGCFIETVYLLIYIIYAPKKSQVIRVHHNYSFYLSQLFTIGLVLICNVGGLGLVMLVSLLAFHGASRVTLVGWICCILNLAVFAAPFSIMRRVIKTKSVEYMPFTLSFFLTLCATMWFFYGFFINDYYIAGPNILGFLFGIAQMILYFVYKNAKKDDGKLEPTKNIEKNLSLEEAKEVEIVTK</sequence>
<gene>
    <name evidence="11" type="ORF">SASPL_149798</name>
</gene>
<accession>A0A8X8W582</accession>
<feature type="transmembrane region" description="Helical" evidence="10">
    <location>
        <begin position="178"/>
        <end position="200"/>
    </location>
</feature>
<dbReference type="Proteomes" id="UP000298416">
    <property type="component" value="Unassembled WGS sequence"/>
</dbReference>
<comment type="caution">
    <text evidence="11">The sequence shown here is derived from an EMBL/GenBank/DDBJ whole genome shotgun (WGS) entry which is preliminary data.</text>
</comment>
<dbReference type="FunFam" id="1.20.1280.290:FF:000003">
    <property type="entry name" value="Bidirectional sugar transporter SWEET"/>
    <property type="match status" value="1"/>
</dbReference>
<evidence type="ECO:0000256" key="5">
    <source>
        <dbReference type="ARBA" id="ARBA00022597"/>
    </source>
</evidence>
<name>A0A8X8W582_SALSN</name>
<reference evidence="11" key="2">
    <citation type="submission" date="2020-08" db="EMBL/GenBank/DDBJ databases">
        <title>Plant Genome Project.</title>
        <authorList>
            <person name="Zhang R.-G."/>
        </authorList>
    </citation>
    <scope>NUCLEOTIDE SEQUENCE</scope>
    <source>
        <strain evidence="11">Huo1</strain>
        <tissue evidence="11">Leaf</tissue>
    </source>
</reference>
<dbReference type="AlphaFoldDB" id="A0A8X8W582"/>
<dbReference type="EMBL" id="PNBA02000020">
    <property type="protein sequence ID" value="KAG6388373.1"/>
    <property type="molecule type" value="Genomic_DNA"/>
</dbReference>
<evidence type="ECO:0000256" key="9">
    <source>
        <dbReference type="ARBA" id="ARBA00023136"/>
    </source>
</evidence>
<dbReference type="GO" id="GO:0051119">
    <property type="term" value="F:sugar transmembrane transporter activity"/>
    <property type="evidence" value="ECO:0007669"/>
    <property type="project" value="InterPro"/>
</dbReference>
<keyword evidence="9 10" id="KW-0472">Membrane</keyword>
<dbReference type="PANTHER" id="PTHR10791">
    <property type="entry name" value="RAG1-ACTIVATING PROTEIN 1"/>
    <property type="match status" value="1"/>
</dbReference>
<evidence type="ECO:0000256" key="4">
    <source>
        <dbReference type="ARBA" id="ARBA00022475"/>
    </source>
</evidence>
<organism evidence="11">
    <name type="scientific">Salvia splendens</name>
    <name type="common">Scarlet sage</name>
    <dbReference type="NCBI Taxonomy" id="180675"/>
    <lineage>
        <taxon>Eukaryota</taxon>
        <taxon>Viridiplantae</taxon>
        <taxon>Streptophyta</taxon>
        <taxon>Embryophyta</taxon>
        <taxon>Tracheophyta</taxon>
        <taxon>Spermatophyta</taxon>
        <taxon>Magnoliopsida</taxon>
        <taxon>eudicotyledons</taxon>
        <taxon>Gunneridae</taxon>
        <taxon>Pentapetalae</taxon>
        <taxon>asterids</taxon>
        <taxon>lamiids</taxon>
        <taxon>Lamiales</taxon>
        <taxon>Lamiaceae</taxon>
        <taxon>Nepetoideae</taxon>
        <taxon>Mentheae</taxon>
        <taxon>Salviinae</taxon>
        <taxon>Salvia</taxon>
        <taxon>Salvia subgen. Calosphace</taxon>
        <taxon>core Calosphace</taxon>
    </lineage>
</organism>
<dbReference type="Gene3D" id="1.20.1280.290">
    <property type="match status" value="2"/>
</dbReference>
<feature type="transmembrane region" description="Helical" evidence="10">
    <location>
        <begin position="114"/>
        <end position="139"/>
    </location>
</feature>
<feature type="transmembrane region" description="Helical" evidence="10">
    <location>
        <begin position="12"/>
        <end position="34"/>
    </location>
</feature>
<keyword evidence="12" id="KW-1185">Reference proteome</keyword>
<dbReference type="InterPro" id="IPR004316">
    <property type="entry name" value="SWEET_rpt"/>
</dbReference>
<keyword evidence="5 10" id="KW-0762">Sugar transport</keyword>
<comment type="function">
    <text evidence="10">Mediates both low-affinity uptake and efflux of sugar across the membrane.</text>
</comment>
<keyword evidence="7" id="KW-0677">Repeat</keyword>
<evidence type="ECO:0000256" key="10">
    <source>
        <dbReference type="RuleBase" id="RU910715"/>
    </source>
</evidence>
<dbReference type="FunFam" id="1.20.1280.290:FF:000001">
    <property type="entry name" value="Bidirectional sugar transporter SWEET"/>
    <property type="match status" value="1"/>
</dbReference>
<comment type="similarity">
    <text evidence="2 10">Belongs to the SWEET sugar transporter family.</text>
</comment>
<dbReference type="GO" id="GO:0005886">
    <property type="term" value="C:plasma membrane"/>
    <property type="evidence" value="ECO:0007669"/>
    <property type="project" value="UniProtKB-SubCell"/>
</dbReference>
<feature type="transmembrane region" description="Helical" evidence="10">
    <location>
        <begin position="70"/>
        <end position="93"/>
    </location>
</feature>
<evidence type="ECO:0000256" key="3">
    <source>
        <dbReference type="ARBA" id="ARBA00022448"/>
    </source>
</evidence>
<keyword evidence="6 10" id="KW-0812">Transmembrane</keyword>
<feature type="transmembrane region" description="Helical" evidence="10">
    <location>
        <begin position="46"/>
        <end position="64"/>
    </location>
</feature>